<dbReference type="Gene3D" id="1.10.30.50">
    <property type="match status" value="1"/>
</dbReference>
<comment type="similarity">
    <text evidence="3">Belongs to the HNH nuclease family.</text>
</comment>
<evidence type="ECO:0000256" key="3">
    <source>
        <dbReference type="ARBA" id="ARBA00038412"/>
    </source>
</evidence>
<dbReference type="InterPro" id="IPR003615">
    <property type="entry name" value="HNH_nuc"/>
</dbReference>
<keyword evidence="2" id="KW-0378">Hydrolase</keyword>
<dbReference type="EMBL" id="CP119159">
    <property type="protein sequence ID" value="WEH23966.1"/>
    <property type="molecule type" value="Genomic_DNA"/>
</dbReference>
<evidence type="ECO:0000259" key="5">
    <source>
        <dbReference type="SMART" id="SM00507"/>
    </source>
</evidence>
<keyword evidence="1" id="KW-0540">Nuclease</keyword>
<dbReference type="InterPro" id="IPR002711">
    <property type="entry name" value="HNH"/>
</dbReference>
<reference evidence="6 7" key="1">
    <citation type="submission" date="2023-02" db="EMBL/GenBank/DDBJ databases">
        <title>Results of the 2020 Genomic Proficiency Test for the network of European Union Reference Laboratory for Antimicrobial Resistance assessing whole genome sequencing capacities.</title>
        <authorList>
            <person name="Hoffmann M."/>
            <person name="Luo Y."/>
            <person name="Sorensen L.H."/>
            <person name="Pedersen S.K."/>
            <person name="Hendriksen R.S."/>
        </authorList>
    </citation>
    <scope>NUCLEOTIDE SEQUENCE [LARGE SCALE GENOMIC DNA]</scope>
    <source>
        <strain evidence="6 7">GENOMIC22-006</strain>
    </source>
</reference>
<evidence type="ECO:0000256" key="1">
    <source>
        <dbReference type="ARBA" id="ARBA00022722"/>
    </source>
</evidence>
<sequence length="103" mass="12827">MIDVSSKQARAKFYGSSEWRRLRQQCLERDHYECQWCKQEGKLTTQYDSILEVDHIKELEYYPQHALDIDNLRTLCKDCHNKRHGRFNYRESKRKKKWDDEWW</sequence>
<feature type="domain" description="HNH nuclease" evidence="5">
    <location>
        <begin position="21"/>
        <end position="81"/>
    </location>
</feature>
<dbReference type="AlphaFoldDB" id="A0ABD7XI82"/>
<dbReference type="PANTHER" id="PTHR41286">
    <property type="entry name" value="HNH NUCLEASE YAJD-RELATED"/>
    <property type="match status" value="1"/>
</dbReference>
<dbReference type="Pfam" id="PF01844">
    <property type="entry name" value="HNH"/>
    <property type="match status" value="1"/>
</dbReference>
<dbReference type="SMART" id="SM00507">
    <property type="entry name" value="HNHc"/>
    <property type="match status" value="1"/>
</dbReference>
<dbReference type="GO" id="GO:0004519">
    <property type="term" value="F:endonuclease activity"/>
    <property type="evidence" value="ECO:0007669"/>
    <property type="project" value="UniProtKB-KW"/>
</dbReference>
<accession>A0ABD7XI82</accession>
<name>A0ABD7XI82_ENTFL</name>
<dbReference type="Proteomes" id="UP001221642">
    <property type="component" value="Chromosome"/>
</dbReference>
<dbReference type="PANTHER" id="PTHR41286:SF1">
    <property type="entry name" value="HNH NUCLEASE YAJD-RELATED"/>
    <property type="match status" value="1"/>
</dbReference>
<keyword evidence="6" id="KW-0255">Endonuclease</keyword>
<proteinExistence type="inferred from homology"/>
<dbReference type="RefSeq" id="WP_002359526.1">
    <property type="nucleotide sequence ID" value="NZ_CABGXT010000008.1"/>
</dbReference>
<dbReference type="CDD" id="cd00085">
    <property type="entry name" value="HNHc"/>
    <property type="match status" value="1"/>
</dbReference>
<protein>
    <recommendedName>
        <fullName evidence="4">Putative HNH nuclease YajD</fullName>
    </recommendedName>
</protein>
<gene>
    <name evidence="6" type="ORF">P0D81_04550</name>
</gene>
<organism evidence="6 7">
    <name type="scientific">Enterococcus faecalis</name>
    <name type="common">Streptococcus faecalis</name>
    <dbReference type="NCBI Taxonomy" id="1351"/>
    <lineage>
        <taxon>Bacteria</taxon>
        <taxon>Bacillati</taxon>
        <taxon>Bacillota</taxon>
        <taxon>Bacilli</taxon>
        <taxon>Lactobacillales</taxon>
        <taxon>Enterococcaceae</taxon>
        <taxon>Enterococcus</taxon>
    </lineage>
</organism>
<evidence type="ECO:0000313" key="6">
    <source>
        <dbReference type="EMBL" id="WEH23966.1"/>
    </source>
</evidence>
<dbReference type="GO" id="GO:0016787">
    <property type="term" value="F:hydrolase activity"/>
    <property type="evidence" value="ECO:0007669"/>
    <property type="project" value="UniProtKB-KW"/>
</dbReference>
<evidence type="ECO:0000256" key="2">
    <source>
        <dbReference type="ARBA" id="ARBA00022801"/>
    </source>
</evidence>
<evidence type="ECO:0000313" key="7">
    <source>
        <dbReference type="Proteomes" id="UP001221642"/>
    </source>
</evidence>
<evidence type="ECO:0000256" key="4">
    <source>
        <dbReference type="ARBA" id="ARBA00040194"/>
    </source>
</evidence>